<feature type="non-terminal residue" evidence="9">
    <location>
        <position position="1"/>
    </location>
</feature>
<organism evidence="9 10">
    <name type="scientific">Acaromyces ingoldii</name>
    <dbReference type="NCBI Taxonomy" id="215250"/>
    <lineage>
        <taxon>Eukaryota</taxon>
        <taxon>Fungi</taxon>
        <taxon>Dikarya</taxon>
        <taxon>Basidiomycota</taxon>
        <taxon>Ustilaginomycotina</taxon>
        <taxon>Exobasidiomycetes</taxon>
        <taxon>Exobasidiales</taxon>
        <taxon>Cryptobasidiaceae</taxon>
        <taxon>Acaromyces</taxon>
    </lineage>
</organism>
<feature type="transmembrane region" description="Helical" evidence="8">
    <location>
        <begin position="132"/>
        <end position="149"/>
    </location>
</feature>
<evidence type="ECO:0000313" key="10">
    <source>
        <dbReference type="Proteomes" id="UP000245768"/>
    </source>
</evidence>
<keyword evidence="3" id="KW-0762">Sugar transport</keyword>
<dbReference type="GO" id="GO:0005464">
    <property type="term" value="F:UDP-xylose transmembrane transporter activity"/>
    <property type="evidence" value="ECO:0007669"/>
    <property type="project" value="TreeGrafter"/>
</dbReference>
<evidence type="ECO:0000256" key="6">
    <source>
        <dbReference type="ARBA" id="ARBA00023136"/>
    </source>
</evidence>
<evidence type="ECO:0000256" key="4">
    <source>
        <dbReference type="ARBA" id="ARBA00022692"/>
    </source>
</evidence>
<name>A0A316YH14_9BASI</name>
<dbReference type="GO" id="GO:0005789">
    <property type="term" value="C:endoplasmic reticulum membrane"/>
    <property type="evidence" value="ECO:0007669"/>
    <property type="project" value="TreeGrafter"/>
</dbReference>
<keyword evidence="5 8" id="KW-1133">Transmembrane helix</keyword>
<feature type="compositionally biased region" description="Basic and acidic residues" evidence="7">
    <location>
        <begin position="378"/>
        <end position="400"/>
    </location>
</feature>
<feature type="transmembrane region" description="Helical" evidence="8">
    <location>
        <begin position="108"/>
        <end position="126"/>
    </location>
</feature>
<dbReference type="GeneID" id="37040848"/>
<dbReference type="InterPro" id="IPR013657">
    <property type="entry name" value="SCL35B1-4/HUT1"/>
</dbReference>
<evidence type="ECO:0000256" key="3">
    <source>
        <dbReference type="ARBA" id="ARBA00022597"/>
    </source>
</evidence>
<protein>
    <submittedName>
        <fullName evidence="9">UAA-domain-containing protein</fullName>
    </submittedName>
</protein>
<dbReference type="InParanoid" id="A0A316YH14"/>
<feature type="region of interest" description="Disordered" evidence="7">
    <location>
        <begin position="378"/>
        <end position="438"/>
    </location>
</feature>
<evidence type="ECO:0000256" key="8">
    <source>
        <dbReference type="SAM" id="Phobius"/>
    </source>
</evidence>
<dbReference type="Pfam" id="PF08449">
    <property type="entry name" value="UAA"/>
    <property type="match status" value="1"/>
</dbReference>
<dbReference type="EMBL" id="KZ819638">
    <property type="protein sequence ID" value="PWN88717.1"/>
    <property type="molecule type" value="Genomic_DNA"/>
</dbReference>
<keyword evidence="2" id="KW-0813">Transport</keyword>
<evidence type="ECO:0000313" key="9">
    <source>
        <dbReference type="EMBL" id="PWN88717.1"/>
    </source>
</evidence>
<dbReference type="RefSeq" id="XP_025375915.1">
    <property type="nucleotide sequence ID" value="XM_025518932.1"/>
</dbReference>
<dbReference type="GO" id="GO:0005462">
    <property type="term" value="F:UDP-N-acetylglucosamine transmembrane transporter activity"/>
    <property type="evidence" value="ECO:0007669"/>
    <property type="project" value="TreeGrafter"/>
</dbReference>
<keyword evidence="6 8" id="KW-0472">Membrane</keyword>
<dbReference type="Proteomes" id="UP000245768">
    <property type="component" value="Unassembled WGS sequence"/>
</dbReference>
<gene>
    <name evidence="9" type="ORF">FA10DRAFT_233022</name>
</gene>
<sequence length="438" mass="46456">RSPDSLTHSSPKASRRSQSAMTGAAYMLALVPEWSLTLSLIFGGCCANAYYLEEATRQQPSCGTLLTFLHFACTTLQTLPGQLEWKDTTAFPRLRTPAVPVSRWAMQVLLYFASSLLNNSAFAFHVPVPVHIIFRSGGLVVNMALGWLIHRRRYSALQIVSVVAVTGGVIAATLATTPSSEAASSSSTTAVSSLTYFSGIGLLVLALVLSSLMGLYQEGTFAQYGSQHWREALFYNHFLSMPLFAIRRGTLAAEWAQAKAGPRVHIGPSYSTTAGKAQGGLLGLDVPALFPSLLLNILTQLLCINGVNRLTAQVSSLTVTLVLVVRKAVSLAISVLVLAPARGEAQQEGVVMLAAGAAAVCLGTVGYAVGAGQQQRRAAADKAQHEQTDKARHEQKDKGSVQDGKLAQAGRASSIEQTAGSTALDSSSSQARLRARKQ</sequence>
<proteinExistence type="predicted"/>
<keyword evidence="10" id="KW-1185">Reference proteome</keyword>
<dbReference type="GO" id="GO:0000139">
    <property type="term" value="C:Golgi membrane"/>
    <property type="evidence" value="ECO:0007669"/>
    <property type="project" value="TreeGrafter"/>
</dbReference>
<comment type="subcellular location">
    <subcellularLocation>
        <location evidence="1">Endomembrane system</location>
        <topology evidence="1">Multi-pass membrane protein</topology>
    </subcellularLocation>
</comment>
<dbReference type="OrthoDB" id="999962at2759"/>
<feature type="transmembrane region" description="Helical" evidence="8">
    <location>
        <begin position="350"/>
        <end position="369"/>
    </location>
</feature>
<accession>A0A316YH14</accession>
<feature type="compositionally biased region" description="Polar residues" evidence="7">
    <location>
        <begin position="414"/>
        <end position="431"/>
    </location>
</feature>
<evidence type="ECO:0000256" key="5">
    <source>
        <dbReference type="ARBA" id="ARBA00022989"/>
    </source>
</evidence>
<reference evidence="9 10" key="1">
    <citation type="journal article" date="2018" name="Mol. Biol. Evol.">
        <title>Broad Genomic Sampling Reveals a Smut Pathogenic Ancestry of the Fungal Clade Ustilaginomycotina.</title>
        <authorList>
            <person name="Kijpornyongpan T."/>
            <person name="Mondo S.J."/>
            <person name="Barry K."/>
            <person name="Sandor L."/>
            <person name="Lee J."/>
            <person name="Lipzen A."/>
            <person name="Pangilinan J."/>
            <person name="LaButti K."/>
            <person name="Hainaut M."/>
            <person name="Henrissat B."/>
            <person name="Grigoriev I.V."/>
            <person name="Spatafora J.W."/>
            <person name="Aime M.C."/>
        </authorList>
    </citation>
    <scope>NUCLEOTIDE SEQUENCE [LARGE SCALE GENOMIC DNA]</scope>
    <source>
        <strain evidence="9 10">MCA 4198</strain>
    </source>
</reference>
<dbReference type="FunCoup" id="A0A316YH14">
    <property type="interactions" value="102"/>
</dbReference>
<dbReference type="PANTHER" id="PTHR10778">
    <property type="entry name" value="SOLUTE CARRIER FAMILY 35 MEMBER B"/>
    <property type="match status" value="1"/>
</dbReference>
<dbReference type="STRING" id="215250.A0A316YH14"/>
<dbReference type="AlphaFoldDB" id="A0A316YH14"/>
<evidence type="ECO:0000256" key="2">
    <source>
        <dbReference type="ARBA" id="ARBA00022448"/>
    </source>
</evidence>
<keyword evidence="4 8" id="KW-0812">Transmembrane</keyword>
<feature type="transmembrane region" description="Helical" evidence="8">
    <location>
        <begin position="317"/>
        <end position="338"/>
    </location>
</feature>
<evidence type="ECO:0000256" key="1">
    <source>
        <dbReference type="ARBA" id="ARBA00004127"/>
    </source>
</evidence>
<feature type="transmembrane region" description="Helical" evidence="8">
    <location>
        <begin position="196"/>
        <end position="216"/>
    </location>
</feature>
<feature type="transmembrane region" description="Helical" evidence="8">
    <location>
        <begin position="156"/>
        <end position="176"/>
    </location>
</feature>
<dbReference type="PANTHER" id="PTHR10778:SF4">
    <property type="entry name" value="NUCLEOTIDE SUGAR TRANSPORTER SLC35B4"/>
    <property type="match status" value="1"/>
</dbReference>
<evidence type="ECO:0000256" key="7">
    <source>
        <dbReference type="SAM" id="MobiDB-lite"/>
    </source>
</evidence>